<evidence type="ECO:0000313" key="2">
    <source>
        <dbReference type="Proteomes" id="UP001160130"/>
    </source>
</evidence>
<organism evidence="1 2">
    <name type="scientific">Mycolicibacterium frederiksbergense</name>
    <dbReference type="NCBI Taxonomy" id="117567"/>
    <lineage>
        <taxon>Bacteria</taxon>
        <taxon>Bacillati</taxon>
        <taxon>Actinomycetota</taxon>
        <taxon>Actinomycetes</taxon>
        <taxon>Mycobacteriales</taxon>
        <taxon>Mycobacteriaceae</taxon>
        <taxon>Mycolicibacterium</taxon>
    </lineage>
</organism>
<evidence type="ECO:0000313" key="1">
    <source>
        <dbReference type="EMBL" id="MDH6199156.1"/>
    </source>
</evidence>
<reference evidence="1 2" key="1">
    <citation type="submission" date="2023-04" db="EMBL/GenBank/DDBJ databases">
        <title>Forest soil microbial communities from Buena Vista Peninsula, Colon Province, Panama.</title>
        <authorList>
            <person name="Bouskill N."/>
        </authorList>
    </citation>
    <scope>NUCLEOTIDE SEQUENCE [LARGE SCALE GENOMIC DNA]</scope>
    <source>
        <strain evidence="1 2">AC80</strain>
    </source>
</reference>
<proteinExistence type="predicted"/>
<comment type="caution">
    <text evidence="1">The sequence shown here is derived from an EMBL/GenBank/DDBJ whole genome shotgun (WGS) entry which is preliminary data.</text>
</comment>
<accession>A0ABT6L978</accession>
<sequence length="51" mass="5928">MARRLHAAGRCVHHVDYAGMIHGFYWMNATLDDTRVLQHDPATWLLTQHGR</sequence>
<name>A0ABT6L978_9MYCO</name>
<keyword evidence="2" id="KW-1185">Reference proteome</keyword>
<dbReference type="EMBL" id="JARXVE010000016">
    <property type="protein sequence ID" value="MDH6199156.1"/>
    <property type="molecule type" value="Genomic_DNA"/>
</dbReference>
<gene>
    <name evidence="1" type="ORF">M2272_005824</name>
</gene>
<dbReference type="Proteomes" id="UP001160130">
    <property type="component" value="Unassembled WGS sequence"/>
</dbReference>
<protein>
    <submittedName>
        <fullName evidence="1">Acetyl esterase/lipase</fullName>
    </submittedName>
</protein>